<name>A0A484LJA4_9ASTE</name>
<proteinExistence type="predicted"/>
<keyword evidence="2" id="KW-1185">Reference proteome</keyword>
<evidence type="ECO:0000313" key="2">
    <source>
        <dbReference type="Proteomes" id="UP000595140"/>
    </source>
</evidence>
<evidence type="ECO:0000313" key="1">
    <source>
        <dbReference type="EMBL" id="VFQ76543.1"/>
    </source>
</evidence>
<dbReference type="Proteomes" id="UP000595140">
    <property type="component" value="Unassembled WGS sequence"/>
</dbReference>
<gene>
    <name evidence="1" type="ORF">CCAM_LOCUS18319</name>
</gene>
<protein>
    <submittedName>
        <fullName evidence="1">Uncharacterized protein</fullName>
    </submittedName>
</protein>
<accession>A0A484LJA4</accession>
<reference evidence="1 2" key="1">
    <citation type="submission" date="2018-04" db="EMBL/GenBank/DDBJ databases">
        <authorList>
            <person name="Vogel A."/>
        </authorList>
    </citation>
    <scope>NUCLEOTIDE SEQUENCE [LARGE SCALE GENOMIC DNA]</scope>
</reference>
<sequence length="94" mass="10885">MHGRGVLGVREQIVSHVKRVQLGFGREHLHCRQTGTHWYPVRAEKVAKAQGMKVHEKCITHESTFIPNVNVSIYLLLGWYSQELSKHYLVAFFN</sequence>
<dbReference type="EMBL" id="OOIL02001566">
    <property type="protein sequence ID" value="VFQ76543.1"/>
    <property type="molecule type" value="Genomic_DNA"/>
</dbReference>
<organism evidence="1 2">
    <name type="scientific">Cuscuta campestris</name>
    <dbReference type="NCBI Taxonomy" id="132261"/>
    <lineage>
        <taxon>Eukaryota</taxon>
        <taxon>Viridiplantae</taxon>
        <taxon>Streptophyta</taxon>
        <taxon>Embryophyta</taxon>
        <taxon>Tracheophyta</taxon>
        <taxon>Spermatophyta</taxon>
        <taxon>Magnoliopsida</taxon>
        <taxon>eudicotyledons</taxon>
        <taxon>Gunneridae</taxon>
        <taxon>Pentapetalae</taxon>
        <taxon>asterids</taxon>
        <taxon>lamiids</taxon>
        <taxon>Solanales</taxon>
        <taxon>Convolvulaceae</taxon>
        <taxon>Cuscuteae</taxon>
        <taxon>Cuscuta</taxon>
        <taxon>Cuscuta subgen. Grammica</taxon>
        <taxon>Cuscuta sect. Cleistogrammica</taxon>
    </lineage>
</organism>
<dbReference type="AlphaFoldDB" id="A0A484LJA4"/>